<reference evidence="7 8" key="1">
    <citation type="submission" date="2019-12" db="EMBL/GenBank/DDBJ databases">
        <title>Isolation and characterization of three novel carbon monoxide-oxidizing members of Halobacteria from salione crusts and soils.</title>
        <authorList>
            <person name="Myers M.R."/>
            <person name="King G.M."/>
        </authorList>
    </citation>
    <scope>NUCLEOTIDE SEQUENCE [LARGE SCALE GENOMIC DNA]</scope>
    <source>
        <strain evidence="7 8">PCN9</strain>
    </source>
</reference>
<dbReference type="RefSeq" id="WP_159525664.1">
    <property type="nucleotide sequence ID" value="NZ_WUUU01000027.1"/>
</dbReference>
<evidence type="ECO:0000259" key="6">
    <source>
        <dbReference type="Pfam" id="PF10502"/>
    </source>
</evidence>
<dbReference type="SUPFAM" id="SSF51306">
    <property type="entry name" value="LexA/Signal peptidase"/>
    <property type="match status" value="1"/>
</dbReference>
<dbReference type="NCBIfam" id="TIGR02228">
    <property type="entry name" value="sigpep_I_arch"/>
    <property type="match status" value="1"/>
</dbReference>
<evidence type="ECO:0000256" key="1">
    <source>
        <dbReference type="ARBA" id="ARBA00004370"/>
    </source>
</evidence>
<evidence type="ECO:0000256" key="5">
    <source>
        <dbReference type="SAM" id="Phobius"/>
    </source>
</evidence>
<feature type="transmembrane region" description="Helical" evidence="5">
    <location>
        <begin position="167"/>
        <end position="186"/>
    </location>
</feature>
<comment type="subcellular location">
    <subcellularLocation>
        <location evidence="1">Membrane</location>
    </subcellularLocation>
</comment>
<keyword evidence="3 5" id="KW-1133">Transmembrane helix</keyword>
<feature type="domain" description="Peptidase S26" evidence="6">
    <location>
        <begin position="12"/>
        <end position="75"/>
    </location>
</feature>
<dbReference type="InterPro" id="IPR019533">
    <property type="entry name" value="Peptidase_S26"/>
</dbReference>
<accession>A0A6B0SGI0</accession>
<evidence type="ECO:0000256" key="3">
    <source>
        <dbReference type="ARBA" id="ARBA00022989"/>
    </source>
</evidence>
<evidence type="ECO:0000313" key="8">
    <source>
        <dbReference type="Proteomes" id="UP000471521"/>
    </source>
</evidence>
<dbReference type="EMBL" id="WUUU01000027">
    <property type="protein sequence ID" value="MXR20107.1"/>
    <property type="molecule type" value="Genomic_DNA"/>
</dbReference>
<keyword evidence="7" id="KW-0378">Hydrolase</keyword>
<comment type="caution">
    <text evidence="7">The sequence shown here is derived from an EMBL/GenBank/DDBJ whole genome shotgun (WGS) entry which is preliminary data.</text>
</comment>
<feature type="transmembrane region" description="Helical" evidence="5">
    <location>
        <begin position="207"/>
        <end position="228"/>
    </location>
</feature>
<proteinExistence type="predicted"/>
<gene>
    <name evidence="7" type="ORF">GRX66_05630</name>
</gene>
<dbReference type="GO" id="GO:0016020">
    <property type="term" value="C:membrane"/>
    <property type="evidence" value="ECO:0007669"/>
    <property type="project" value="UniProtKB-SubCell"/>
</dbReference>
<feature type="transmembrane region" description="Helical" evidence="5">
    <location>
        <begin position="338"/>
        <end position="360"/>
    </location>
</feature>
<dbReference type="CDD" id="cd06530">
    <property type="entry name" value="S26_SPase_I"/>
    <property type="match status" value="1"/>
</dbReference>
<dbReference type="GO" id="GO:0004252">
    <property type="term" value="F:serine-type endopeptidase activity"/>
    <property type="evidence" value="ECO:0007669"/>
    <property type="project" value="InterPro"/>
</dbReference>
<dbReference type="GO" id="GO:0006465">
    <property type="term" value="P:signal peptide processing"/>
    <property type="evidence" value="ECO:0007669"/>
    <property type="project" value="InterPro"/>
</dbReference>
<dbReference type="OrthoDB" id="50404at2157"/>
<dbReference type="GO" id="GO:0009003">
    <property type="term" value="F:signal peptidase activity"/>
    <property type="evidence" value="ECO:0007669"/>
    <property type="project" value="UniProtKB-EC"/>
</dbReference>
<protein>
    <submittedName>
        <fullName evidence="7">Signal peptidase I</fullName>
        <ecNumber evidence="7">3.4.21.89</ecNumber>
    </submittedName>
</protein>
<dbReference type="InterPro" id="IPR036286">
    <property type="entry name" value="LexA/Signal_pep-like_sf"/>
</dbReference>
<evidence type="ECO:0000256" key="2">
    <source>
        <dbReference type="ARBA" id="ARBA00022692"/>
    </source>
</evidence>
<evidence type="ECO:0000313" key="7">
    <source>
        <dbReference type="EMBL" id="MXR20107.1"/>
    </source>
</evidence>
<dbReference type="AlphaFoldDB" id="A0A6B0SGI0"/>
<dbReference type="InterPro" id="IPR001733">
    <property type="entry name" value="Peptidase_S26B"/>
</dbReference>
<keyword evidence="2 5" id="KW-0812">Transmembrane</keyword>
<keyword evidence="8" id="KW-1185">Reference proteome</keyword>
<dbReference type="Pfam" id="PF10502">
    <property type="entry name" value="Peptidase_S26"/>
    <property type="match status" value="1"/>
</dbReference>
<evidence type="ECO:0000256" key="4">
    <source>
        <dbReference type="ARBA" id="ARBA00023136"/>
    </source>
</evidence>
<dbReference type="Proteomes" id="UP000471521">
    <property type="component" value="Unassembled WGS sequence"/>
</dbReference>
<name>A0A6B0SGI0_9EURY</name>
<dbReference type="EC" id="3.4.21.89" evidence="7"/>
<organism evidence="7 8">
    <name type="scientific">Halobacterium bonnevillei</name>
    <dbReference type="NCBI Taxonomy" id="2692200"/>
    <lineage>
        <taxon>Archaea</taxon>
        <taxon>Methanobacteriati</taxon>
        <taxon>Methanobacteriota</taxon>
        <taxon>Stenosarchaea group</taxon>
        <taxon>Halobacteria</taxon>
        <taxon>Halobacteriales</taxon>
        <taxon>Halobacteriaceae</taxon>
        <taxon>Halobacterium</taxon>
    </lineage>
</organism>
<sequence length="388" mass="41193">MSLRRAVTVGVEALVVVAVVALLVGQVLGTPVLLGYVETGSMEPTMNPGDGFVAVPSALAGGVQEGDVVVFRAEEIQGGGLTTHRVVDVTDRGYVTRGDANPFTDQDGGEPPVKDAQVVAKALQVGGTVVVIPNVGTVVTGLQEAFETVQRQLAVLTGNSVFLGAQGLAYLLLALSALLYVFDLLYSGRGPQRDNSRDRRRDHGVSPAVIVAVLAAILVIAATAAMTVPAGSEEFGVVSAEFSAESPTVIETGETSTLPYRVPNAGLVPLYAYVEPASEGVRVSPERVRVGGRDSATVDVTLTAPDETGYYRRFVTEHRYLAVLPHSVIETLYGTHPWLPILAIDAVLAGGVALLGVVLLGERRVRVRSRESRHSRSLWHRLVRYLTR</sequence>
<keyword evidence="4 5" id="KW-0472">Membrane</keyword>